<evidence type="ECO:0000256" key="10">
    <source>
        <dbReference type="ARBA" id="ARBA00022833"/>
    </source>
</evidence>
<protein>
    <recommendedName>
        <fullName evidence="6">Probable imidazolonepropionase</fullName>
        <ecNumber evidence="5">3.5.2.7</ecNumber>
    </recommendedName>
</protein>
<dbReference type="Pfam" id="PF01979">
    <property type="entry name" value="Amidohydro_1"/>
    <property type="match status" value="1"/>
</dbReference>
<proteinExistence type="inferred from homology"/>
<dbReference type="NCBIfam" id="TIGR01224">
    <property type="entry name" value="hutI"/>
    <property type="match status" value="1"/>
</dbReference>
<evidence type="ECO:0000256" key="3">
    <source>
        <dbReference type="ARBA" id="ARBA00004758"/>
    </source>
</evidence>
<dbReference type="EC" id="3.5.2.7" evidence="5"/>
<comment type="pathway">
    <text evidence="3">Amino-acid degradation; L-histidine degradation into L-glutamate; N-formimidoyl-L-glutamate from L-histidine: step 3/3.</text>
</comment>
<evidence type="ECO:0000313" key="14">
    <source>
        <dbReference type="WBParaSite" id="ALUE_0001624601-mRNA-1"/>
    </source>
</evidence>
<dbReference type="PANTHER" id="PTHR42752:SF1">
    <property type="entry name" value="IMIDAZOLONEPROPIONASE-RELATED"/>
    <property type="match status" value="1"/>
</dbReference>
<dbReference type="SUPFAM" id="SSF51556">
    <property type="entry name" value="Metallo-dependent hydrolases"/>
    <property type="match status" value="1"/>
</dbReference>
<dbReference type="PANTHER" id="PTHR42752">
    <property type="entry name" value="IMIDAZOLONEPROPIONASE"/>
    <property type="match status" value="1"/>
</dbReference>
<dbReference type="WBParaSite" id="ALUE_0001624601-mRNA-1">
    <property type="protein sequence ID" value="ALUE_0001624601-mRNA-1"/>
    <property type="gene ID" value="ALUE_0001624601"/>
</dbReference>
<keyword evidence="7" id="KW-0479">Metal-binding</keyword>
<keyword evidence="11" id="KW-0408">Iron</keyword>
<accession>A0A0M3IDW5</accession>
<evidence type="ECO:0000256" key="1">
    <source>
        <dbReference type="ARBA" id="ARBA00000853"/>
    </source>
</evidence>
<dbReference type="GO" id="GO:0019556">
    <property type="term" value="P:L-histidine catabolic process to glutamate and formamide"/>
    <property type="evidence" value="ECO:0007669"/>
    <property type="project" value="UniProtKB-UniPathway"/>
</dbReference>
<evidence type="ECO:0000256" key="11">
    <source>
        <dbReference type="ARBA" id="ARBA00023004"/>
    </source>
</evidence>
<dbReference type="GO" id="GO:0050480">
    <property type="term" value="F:imidazolonepropionase activity"/>
    <property type="evidence" value="ECO:0007669"/>
    <property type="project" value="UniProtKB-EC"/>
</dbReference>
<organism evidence="13 14">
    <name type="scientific">Ascaris lumbricoides</name>
    <name type="common">Giant roundworm</name>
    <dbReference type="NCBI Taxonomy" id="6252"/>
    <lineage>
        <taxon>Eukaryota</taxon>
        <taxon>Metazoa</taxon>
        <taxon>Ecdysozoa</taxon>
        <taxon>Nematoda</taxon>
        <taxon>Chromadorea</taxon>
        <taxon>Rhabditida</taxon>
        <taxon>Spirurina</taxon>
        <taxon>Ascaridomorpha</taxon>
        <taxon>Ascaridoidea</taxon>
        <taxon>Ascarididae</taxon>
        <taxon>Ascaris</taxon>
    </lineage>
</organism>
<reference evidence="14" key="1">
    <citation type="submission" date="2017-02" db="UniProtKB">
        <authorList>
            <consortium name="WormBaseParasite"/>
        </authorList>
    </citation>
    <scope>IDENTIFICATION</scope>
</reference>
<evidence type="ECO:0000256" key="9">
    <source>
        <dbReference type="ARBA" id="ARBA00022808"/>
    </source>
</evidence>
<dbReference type="AlphaFoldDB" id="A0A0M3IDW5"/>
<keyword evidence="13" id="KW-1185">Reference proteome</keyword>
<dbReference type="Gene3D" id="3.20.20.140">
    <property type="entry name" value="Metal-dependent hydrolases"/>
    <property type="match status" value="1"/>
</dbReference>
<dbReference type="FunFam" id="3.20.20.140:FF:000007">
    <property type="entry name" value="Imidazolonepropionase"/>
    <property type="match status" value="1"/>
</dbReference>
<comment type="catalytic activity">
    <reaction evidence="1">
        <text>4-imidazolone-5-propanoate + H2O = N-formimidoyl-L-glutamate</text>
        <dbReference type="Rhea" id="RHEA:23660"/>
        <dbReference type="ChEBI" id="CHEBI:15377"/>
        <dbReference type="ChEBI" id="CHEBI:58928"/>
        <dbReference type="ChEBI" id="CHEBI:77893"/>
        <dbReference type="EC" id="3.5.2.7"/>
    </reaction>
</comment>
<evidence type="ECO:0000256" key="8">
    <source>
        <dbReference type="ARBA" id="ARBA00022801"/>
    </source>
</evidence>
<sequence>MERYRLLIYGARQIVQITDSSNVEYLRGYHQMNSIKVLDSDKCELAVLVDNDGKIAEIGHNSELLAKADEGGCGSQISANGGVLLPGLVDAHSHPVFAGDRVHEFAMKLAGATYMQVQEAGGGILFTMEKTRAASDDELLHGFENVALEMLKSGTTTLEAKSGYGLDTESEMKMLGVIDMAADYLPLEVSGTFCGGHAIPKGSTEERQTKMIIDEMIPAIVAEKNDGRFASIENIDVFCEKGNFEVESSKRILEAGKKAGLSVNFHAEELNRTGGAEMGAAIKAKAMSHLEQISDEGIAAMAASGSVAVLLPTTAFMLRLKPPPARKLIDDGVIVALGSDFNPNAYCLAMPMVMHLACVQMHMSMSEALVASTINAAHSLARGKTHGAICKGRNADILIVDAPRWEHLIYQFGCHNAIIKHVIKNGNLVYTKPT</sequence>
<dbReference type="InterPro" id="IPR006680">
    <property type="entry name" value="Amidohydro-rel"/>
</dbReference>
<dbReference type="GO" id="GO:0046872">
    <property type="term" value="F:metal ion binding"/>
    <property type="evidence" value="ECO:0007669"/>
    <property type="project" value="UniProtKB-KW"/>
</dbReference>
<evidence type="ECO:0000256" key="5">
    <source>
        <dbReference type="ARBA" id="ARBA00012864"/>
    </source>
</evidence>
<dbReference type="Gene3D" id="2.30.40.10">
    <property type="entry name" value="Urease, subunit C, domain 1"/>
    <property type="match status" value="1"/>
</dbReference>
<dbReference type="CDD" id="cd01296">
    <property type="entry name" value="Imidazolone-5PH"/>
    <property type="match status" value="1"/>
</dbReference>
<feature type="domain" description="Amidohydrolase-related" evidence="12">
    <location>
        <begin position="83"/>
        <end position="429"/>
    </location>
</feature>
<evidence type="ECO:0000256" key="4">
    <source>
        <dbReference type="ARBA" id="ARBA00008002"/>
    </source>
</evidence>
<dbReference type="InterPro" id="IPR011059">
    <property type="entry name" value="Metal-dep_hydrolase_composite"/>
</dbReference>
<evidence type="ECO:0000256" key="7">
    <source>
        <dbReference type="ARBA" id="ARBA00022723"/>
    </source>
</evidence>
<comment type="cofactor">
    <cofactor evidence="2">
        <name>Fe(3+)</name>
        <dbReference type="ChEBI" id="CHEBI:29034"/>
    </cofactor>
</comment>
<keyword evidence="9" id="KW-0369">Histidine metabolism</keyword>
<dbReference type="InterPro" id="IPR032466">
    <property type="entry name" value="Metal_Hydrolase"/>
</dbReference>
<dbReference type="InterPro" id="IPR005920">
    <property type="entry name" value="HutI"/>
</dbReference>
<evidence type="ECO:0000256" key="6">
    <source>
        <dbReference type="ARBA" id="ARBA00013406"/>
    </source>
</evidence>
<comment type="similarity">
    <text evidence="4">Belongs to the metallo-dependent hydrolases superfamily. HutI family.</text>
</comment>
<evidence type="ECO:0000259" key="12">
    <source>
        <dbReference type="Pfam" id="PF01979"/>
    </source>
</evidence>
<keyword evidence="10" id="KW-0862">Zinc</keyword>
<keyword evidence="8" id="KW-0378">Hydrolase</keyword>
<name>A0A0M3IDW5_ASCLU</name>
<evidence type="ECO:0000313" key="13">
    <source>
        <dbReference type="Proteomes" id="UP000036681"/>
    </source>
</evidence>
<dbReference type="GO" id="GO:0019557">
    <property type="term" value="P:L-histidine catabolic process to glutamate and formate"/>
    <property type="evidence" value="ECO:0007669"/>
    <property type="project" value="UniProtKB-UniPathway"/>
</dbReference>
<dbReference type="SUPFAM" id="SSF51338">
    <property type="entry name" value="Composite domain of metallo-dependent hydrolases"/>
    <property type="match status" value="2"/>
</dbReference>
<dbReference type="GO" id="GO:0005737">
    <property type="term" value="C:cytoplasm"/>
    <property type="evidence" value="ECO:0007669"/>
    <property type="project" value="InterPro"/>
</dbReference>
<dbReference type="UniPathway" id="UPA00379">
    <property type="reaction ID" value="UER00551"/>
</dbReference>
<dbReference type="Proteomes" id="UP000036681">
    <property type="component" value="Unplaced"/>
</dbReference>
<evidence type="ECO:0000256" key="2">
    <source>
        <dbReference type="ARBA" id="ARBA00001965"/>
    </source>
</evidence>